<evidence type="ECO:0000313" key="3">
    <source>
        <dbReference type="EMBL" id="KAA2235422.1"/>
    </source>
</evidence>
<gene>
    <name evidence="3" type="ORF">F0L46_19525</name>
</gene>
<name>A0A5B2VAJ8_9HYPH</name>
<evidence type="ECO:0000313" key="4">
    <source>
        <dbReference type="Proteomes" id="UP000323142"/>
    </source>
</evidence>
<proteinExistence type="predicted"/>
<reference evidence="3 4" key="1">
    <citation type="submission" date="2019-09" db="EMBL/GenBank/DDBJ databases">
        <title>Salinarimonas rosea gen. nov., sp. nov., a new member of the a-2 subgroup of the Proteobacteria.</title>
        <authorList>
            <person name="Liu J."/>
        </authorList>
    </citation>
    <scope>NUCLEOTIDE SEQUENCE [LARGE SCALE GENOMIC DNA]</scope>
    <source>
        <strain evidence="3 4">BN140002</strain>
    </source>
</reference>
<dbReference type="OrthoDB" id="8454456at2"/>
<dbReference type="InterPro" id="IPR041649">
    <property type="entry name" value="NepR"/>
</dbReference>
<dbReference type="Pfam" id="PF18557">
    <property type="entry name" value="NepR"/>
    <property type="match status" value="1"/>
</dbReference>
<accession>A0A5B2VAJ8</accession>
<feature type="domain" description="Anti-sigma factor NepR" evidence="2">
    <location>
        <begin position="33"/>
        <end position="65"/>
    </location>
</feature>
<dbReference type="AlphaFoldDB" id="A0A5B2VAJ8"/>
<dbReference type="EMBL" id="VUOA01000035">
    <property type="protein sequence ID" value="KAA2235422.1"/>
    <property type="molecule type" value="Genomic_DNA"/>
</dbReference>
<evidence type="ECO:0000256" key="1">
    <source>
        <dbReference type="SAM" id="MobiDB-lite"/>
    </source>
</evidence>
<feature type="region of interest" description="Disordered" evidence="1">
    <location>
        <begin position="1"/>
        <end position="27"/>
    </location>
</feature>
<protein>
    <recommendedName>
        <fullName evidence="2">Anti-sigma factor NepR domain-containing protein</fullName>
    </recommendedName>
</protein>
<dbReference type="Proteomes" id="UP000323142">
    <property type="component" value="Unassembled WGS sequence"/>
</dbReference>
<comment type="caution">
    <text evidence="3">The sequence shown here is derived from an EMBL/GenBank/DDBJ whole genome shotgun (WGS) entry which is preliminary data.</text>
</comment>
<reference evidence="3 4" key="2">
    <citation type="submission" date="2019-09" db="EMBL/GenBank/DDBJ databases">
        <authorList>
            <person name="Jin C."/>
        </authorList>
    </citation>
    <scope>NUCLEOTIDE SEQUENCE [LARGE SCALE GENOMIC DNA]</scope>
    <source>
        <strain evidence="3 4">BN140002</strain>
    </source>
</reference>
<sequence length="69" mass="7809">MATNDERRPGRAPSPRVNGPYGSDRLQPELTAFIGRRMREAYEPMIQEPVPDRIAEMLQTLAAREKGGR</sequence>
<keyword evidence="4" id="KW-1185">Reference proteome</keyword>
<dbReference type="RefSeq" id="WP_149820673.1">
    <property type="nucleotide sequence ID" value="NZ_VUOA01000035.1"/>
</dbReference>
<organism evidence="3 4">
    <name type="scientific">Salinarimonas soli</name>
    <dbReference type="NCBI Taxonomy" id="1638099"/>
    <lineage>
        <taxon>Bacteria</taxon>
        <taxon>Pseudomonadati</taxon>
        <taxon>Pseudomonadota</taxon>
        <taxon>Alphaproteobacteria</taxon>
        <taxon>Hyphomicrobiales</taxon>
        <taxon>Salinarimonadaceae</taxon>
        <taxon>Salinarimonas</taxon>
    </lineage>
</organism>
<evidence type="ECO:0000259" key="2">
    <source>
        <dbReference type="Pfam" id="PF18557"/>
    </source>
</evidence>